<dbReference type="HAMAP" id="MF_00116">
    <property type="entry name" value="dUTPase_bact"/>
    <property type="match status" value="1"/>
</dbReference>
<comment type="cofactor">
    <cofactor evidence="7">
        <name>Mg(2+)</name>
        <dbReference type="ChEBI" id="CHEBI:18420"/>
    </cofactor>
</comment>
<dbReference type="Pfam" id="PF00692">
    <property type="entry name" value="dUTPase"/>
    <property type="match status" value="1"/>
</dbReference>
<dbReference type="UniPathway" id="UPA00610">
    <property type="reaction ID" value="UER00666"/>
</dbReference>
<feature type="binding site" evidence="7">
    <location>
        <begin position="69"/>
        <end position="71"/>
    </location>
    <ligand>
        <name>substrate</name>
    </ligand>
</feature>
<comment type="function">
    <text evidence="7">This enzyme is involved in nucleotide metabolism: it produces dUMP, the immediate precursor of thymidine nucleotides and it decreases the intracellular concentration of dUTP so that uracil cannot be incorporated into DNA.</text>
</comment>
<evidence type="ECO:0000256" key="7">
    <source>
        <dbReference type="HAMAP-Rule" id="MF_00116"/>
    </source>
</evidence>
<comment type="caution">
    <text evidence="7">Lacks conserved residue(s) required for the propagation of feature annotation.</text>
</comment>
<protein>
    <recommendedName>
        <fullName evidence="7">Deoxyuridine 5'-triphosphate nucleotidohydrolase</fullName>
        <shortName evidence="7">dUTPase</shortName>
        <ecNumber evidence="7">3.6.1.23</ecNumber>
    </recommendedName>
    <alternativeName>
        <fullName evidence="7">dUTP pyrophosphatase</fullName>
    </alternativeName>
</protein>
<dbReference type="SUPFAM" id="SSF51283">
    <property type="entry name" value="dUTPase-like"/>
    <property type="match status" value="1"/>
</dbReference>
<accession>A0A3T0E7E4</accession>
<keyword evidence="4 7" id="KW-0460">Magnesium</keyword>
<dbReference type="FunFam" id="2.70.40.10:FF:000002">
    <property type="entry name" value="dUTP diphosphatase"/>
    <property type="match status" value="1"/>
</dbReference>
<dbReference type="OrthoDB" id="9809956at2"/>
<dbReference type="RefSeq" id="WP_127565563.1">
    <property type="nucleotide sequence ID" value="NZ_BMFB01000002.1"/>
</dbReference>
<dbReference type="NCBIfam" id="NF001862">
    <property type="entry name" value="PRK00601.1"/>
    <property type="match status" value="1"/>
</dbReference>
<evidence type="ECO:0000256" key="2">
    <source>
        <dbReference type="ARBA" id="ARBA00022723"/>
    </source>
</evidence>
<keyword evidence="2 7" id="KW-0479">Metal-binding</keyword>
<dbReference type="KEGG" id="gak:X907_0601"/>
<sequence>MVQVRIKALEHFAGLDLPRYQTPGSAGMDLPAALPEDAPVTLQPGEWQLIPTGLAIALPEGYEAQVRPRSGLAAKFGISCVNTPGTIDADYRGELRVNLINHGREPFVVRRGERIAQMVIAPVVQAQLIPADTLDETQRGAGGFGSTGV</sequence>
<dbReference type="PANTHER" id="PTHR11241">
    <property type="entry name" value="DEOXYURIDINE 5'-TRIPHOSPHATE NUCLEOTIDOHYDROLASE"/>
    <property type="match status" value="1"/>
</dbReference>
<dbReference type="PANTHER" id="PTHR11241:SF0">
    <property type="entry name" value="DEOXYURIDINE 5'-TRIPHOSPHATE NUCLEOTIDOHYDROLASE"/>
    <property type="match status" value="1"/>
</dbReference>
<organism evidence="8 9">
    <name type="scientific">Glycocaulis alkaliphilus</name>
    <dbReference type="NCBI Taxonomy" id="1434191"/>
    <lineage>
        <taxon>Bacteria</taxon>
        <taxon>Pseudomonadati</taxon>
        <taxon>Pseudomonadota</taxon>
        <taxon>Alphaproteobacteria</taxon>
        <taxon>Maricaulales</taxon>
        <taxon>Maricaulaceae</taxon>
        <taxon>Glycocaulis</taxon>
    </lineage>
</organism>
<dbReference type="GO" id="GO:0046081">
    <property type="term" value="P:dUTP catabolic process"/>
    <property type="evidence" value="ECO:0007669"/>
    <property type="project" value="InterPro"/>
</dbReference>
<dbReference type="AlphaFoldDB" id="A0A3T0E7E4"/>
<gene>
    <name evidence="7" type="primary">dut</name>
    <name evidence="8" type="ORF">X907_0601</name>
</gene>
<evidence type="ECO:0000256" key="6">
    <source>
        <dbReference type="ARBA" id="ARBA00047686"/>
    </source>
</evidence>
<dbReference type="EC" id="3.6.1.23" evidence="7"/>
<dbReference type="Gene3D" id="2.70.40.10">
    <property type="match status" value="1"/>
</dbReference>
<evidence type="ECO:0000313" key="8">
    <source>
        <dbReference type="EMBL" id="AZU03147.1"/>
    </source>
</evidence>
<keyword evidence="9" id="KW-1185">Reference proteome</keyword>
<keyword evidence="3 7" id="KW-0378">Hydrolase</keyword>
<dbReference type="InterPro" id="IPR029054">
    <property type="entry name" value="dUTPase-like"/>
</dbReference>
<dbReference type="NCBIfam" id="TIGR00576">
    <property type="entry name" value="dut"/>
    <property type="match status" value="1"/>
</dbReference>
<dbReference type="EMBL" id="CP018911">
    <property type="protein sequence ID" value="AZU03147.1"/>
    <property type="molecule type" value="Genomic_DNA"/>
</dbReference>
<dbReference type="CDD" id="cd07557">
    <property type="entry name" value="trimeric_dUTPase"/>
    <property type="match status" value="1"/>
</dbReference>
<dbReference type="InterPro" id="IPR008181">
    <property type="entry name" value="dUTPase"/>
</dbReference>
<comment type="pathway">
    <text evidence="7">Pyrimidine metabolism; dUMP biosynthesis; dUMP from dCTP (dUTP route): step 2/2.</text>
</comment>
<dbReference type="GO" id="GO:0004170">
    <property type="term" value="F:dUTP diphosphatase activity"/>
    <property type="evidence" value="ECO:0007669"/>
    <property type="project" value="UniProtKB-UniRule"/>
</dbReference>
<evidence type="ECO:0000256" key="4">
    <source>
        <dbReference type="ARBA" id="ARBA00022842"/>
    </source>
</evidence>
<evidence type="ECO:0000256" key="3">
    <source>
        <dbReference type="ARBA" id="ARBA00022801"/>
    </source>
</evidence>
<feature type="binding site" evidence="7">
    <location>
        <begin position="86"/>
        <end position="88"/>
    </location>
    <ligand>
        <name>substrate</name>
    </ligand>
</feature>
<comment type="catalytic activity">
    <reaction evidence="6 7">
        <text>dUTP + H2O = dUMP + diphosphate + H(+)</text>
        <dbReference type="Rhea" id="RHEA:10248"/>
        <dbReference type="ChEBI" id="CHEBI:15377"/>
        <dbReference type="ChEBI" id="CHEBI:15378"/>
        <dbReference type="ChEBI" id="CHEBI:33019"/>
        <dbReference type="ChEBI" id="CHEBI:61555"/>
        <dbReference type="ChEBI" id="CHEBI:246422"/>
        <dbReference type="EC" id="3.6.1.23"/>
    </reaction>
</comment>
<reference evidence="8 9" key="1">
    <citation type="submission" date="2016-12" db="EMBL/GenBank/DDBJ databases">
        <title>The genome of dimorphic prosthecate Glycocaulis alkaliphilus 6b-8t, isolated from crude oil dictates its adaptability in petroleum environments.</title>
        <authorList>
            <person name="Wu X.-L."/>
            <person name="Geng S."/>
        </authorList>
    </citation>
    <scope>NUCLEOTIDE SEQUENCE [LARGE SCALE GENOMIC DNA]</scope>
    <source>
        <strain evidence="8 9">6B-8</strain>
    </source>
</reference>
<evidence type="ECO:0000313" key="9">
    <source>
        <dbReference type="Proteomes" id="UP000286954"/>
    </source>
</evidence>
<dbReference type="GO" id="GO:0000287">
    <property type="term" value="F:magnesium ion binding"/>
    <property type="evidence" value="ECO:0007669"/>
    <property type="project" value="UniProtKB-UniRule"/>
</dbReference>
<evidence type="ECO:0000256" key="5">
    <source>
        <dbReference type="ARBA" id="ARBA00023080"/>
    </source>
</evidence>
<feature type="binding site" evidence="7">
    <location>
        <position position="82"/>
    </location>
    <ligand>
        <name>substrate</name>
    </ligand>
</feature>
<comment type="similarity">
    <text evidence="1 7">Belongs to the dUTPase family.</text>
</comment>
<dbReference type="InterPro" id="IPR036157">
    <property type="entry name" value="dUTPase-like_sf"/>
</dbReference>
<keyword evidence="5 7" id="KW-0546">Nucleotide metabolism</keyword>
<evidence type="ECO:0000256" key="1">
    <source>
        <dbReference type="ARBA" id="ARBA00006581"/>
    </source>
</evidence>
<proteinExistence type="inferred from homology"/>
<name>A0A3T0E7E4_9PROT</name>
<dbReference type="Proteomes" id="UP000286954">
    <property type="component" value="Chromosome"/>
</dbReference>
<dbReference type="GO" id="GO:0006226">
    <property type="term" value="P:dUMP biosynthetic process"/>
    <property type="evidence" value="ECO:0007669"/>
    <property type="project" value="UniProtKB-UniRule"/>
</dbReference>
<dbReference type="InterPro" id="IPR033704">
    <property type="entry name" value="dUTPase_trimeric"/>
</dbReference>